<protein>
    <submittedName>
        <fullName evidence="2">Uncharacterized protein</fullName>
    </submittedName>
</protein>
<evidence type="ECO:0000256" key="1">
    <source>
        <dbReference type="SAM" id="MobiDB-lite"/>
    </source>
</evidence>
<proteinExistence type="predicted"/>
<feature type="region of interest" description="Disordered" evidence="1">
    <location>
        <begin position="100"/>
        <end position="122"/>
    </location>
</feature>
<feature type="non-terminal residue" evidence="2">
    <location>
        <position position="1"/>
    </location>
</feature>
<evidence type="ECO:0000313" key="2">
    <source>
        <dbReference type="EMBL" id="PON38327.1"/>
    </source>
</evidence>
<dbReference type="Proteomes" id="UP000237105">
    <property type="component" value="Unassembled WGS sequence"/>
</dbReference>
<accession>A0A2P5AP81</accession>
<keyword evidence="3" id="KW-1185">Reference proteome</keyword>
<dbReference type="EMBL" id="JXTB01000499">
    <property type="protein sequence ID" value="PON38327.1"/>
    <property type="molecule type" value="Genomic_DNA"/>
</dbReference>
<dbReference type="AlphaFoldDB" id="A0A2P5AP81"/>
<evidence type="ECO:0000313" key="3">
    <source>
        <dbReference type="Proteomes" id="UP000237105"/>
    </source>
</evidence>
<organism evidence="2 3">
    <name type="scientific">Parasponia andersonii</name>
    <name type="common">Sponia andersonii</name>
    <dbReference type="NCBI Taxonomy" id="3476"/>
    <lineage>
        <taxon>Eukaryota</taxon>
        <taxon>Viridiplantae</taxon>
        <taxon>Streptophyta</taxon>
        <taxon>Embryophyta</taxon>
        <taxon>Tracheophyta</taxon>
        <taxon>Spermatophyta</taxon>
        <taxon>Magnoliopsida</taxon>
        <taxon>eudicotyledons</taxon>
        <taxon>Gunneridae</taxon>
        <taxon>Pentapetalae</taxon>
        <taxon>rosids</taxon>
        <taxon>fabids</taxon>
        <taxon>Rosales</taxon>
        <taxon>Cannabaceae</taxon>
        <taxon>Parasponia</taxon>
    </lineage>
</organism>
<reference evidence="3" key="1">
    <citation type="submission" date="2016-06" db="EMBL/GenBank/DDBJ databases">
        <title>Parallel loss of symbiosis genes in relatives of nitrogen-fixing non-legume Parasponia.</title>
        <authorList>
            <person name="Van Velzen R."/>
            <person name="Holmer R."/>
            <person name="Bu F."/>
            <person name="Rutten L."/>
            <person name="Van Zeijl A."/>
            <person name="Liu W."/>
            <person name="Santuari L."/>
            <person name="Cao Q."/>
            <person name="Sharma T."/>
            <person name="Shen D."/>
            <person name="Roswanjaya Y."/>
            <person name="Wardhani T."/>
            <person name="Kalhor M.S."/>
            <person name="Jansen J."/>
            <person name="Van den Hoogen J."/>
            <person name="Gungor B."/>
            <person name="Hartog M."/>
            <person name="Hontelez J."/>
            <person name="Verver J."/>
            <person name="Yang W.-C."/>
            <person name="Schijlen E."/>
            <person name="Repin R."/>
            <person name="Schilthuizen M."/>
            <person name="Schranz E."/>
            <person name="Heidstra R."/>
            <person name="Miyata K."/>
            <person name="Fedorova E."/>
            <person name="Kohlen W."/>
            <person name="Bisseling T."/>
            <person name="Smit S."/>
            <person name="Geurts R."/>
        </authorList>
    </citation>
    <scope>NUCLEOTIDE SEQUENCE [LARGE SCALE GENOMIC DNA]</scope>
    <source>
        <strain evidence="3">cv. WU1-14</strain>
    </source>
</reference>
<gene>
    <name evidence="2" type="ORF">PanWU01x14_313550</name>
</gene>
<sequence length="122" mass="13830">TDDRHEANVLEGRLEHRQDHIKTMLANVQQITSQMNDSLRWLTNARLGVALQELAKRHLEHQVRVAHTLKVGDCKQMAALYNFRSDCVSKEKGKLVNLSNRSLTGSSSTKGWSQTKTSKAYL</sequence>
<comment type="caution">
    <text evidence="2">The sequence shown here is derived from an EMBL/GenBank/DDBJ whole genome shotgun (WGS) entry which is preliminary data.</text>
</comment>
<name>A0A2P5AP81_PARAD</name>